<evidence type="ECO:0000313" key="1">
    <source>
        <dbReference type="EMBL" id="VDN54032.1"/>
    </source>
</evidence>
<evidence type="ECO:0000313" key="2">
    <source>
        <dbReference type="Proteomes" id="UP000038040"/>
    </source>
</evidence>
<reference evidence="4" key="1">
    <citation type="submission" date="2017-02" db="UniProtKB">
        <authorList>
            <consortium name="WormBaseParasite"/>
        </authorList>
    </citation>
    <scope>IDENTIFICATION</scope>
</reference>
<accession>A0A0N4URA2</accession>
<dbReference type="WBParaSite" id="DME_0001057701-mRNA-1">
    <property type="protein sequence ID" value="DME_0001057701-mRNA-1"/>
    <property type="gene ID" value="DME_0001057701"/>
</dbReference>
<dbReference type="EMBL" id="UYYG01000244">
    <property type="protein sequence ID" value="VDN54032.1"/>
    <property type="molecule type" value="Genomic_DNA"/>
</dbReference>
<proteinExistence type="predicted"/>
<evidence type="ECO:0000313" key="3">
    <source>
        <dbReference type="Proteomes" id="UP000274756"/>
    </source>
</evidence>
<dbReference type="AlphaFoldDB" id="A0A0N4URA2"/>
<gene>
    <name evidence="1" type="ORF">DME_LOCUS4005</name>
</gene>
<dbReference type="Proteomes" id="UP000274756">
    <property type="component" value="Unassembled WGS sequence"/>
</dbReference>
<dbReference type="Proteomes" id="UP000038040">
    <property type="component" value="Unplaced"/>
</dbReference>
<reference evidence="1 3" key="2">
    <citation type="submission" date="2018-11" db="EMBL/GenBank/DDBJ databases">
        <authorList>
            <consortium name="Pathogen Informatics"/>
        </authorList>
    </citation>
    <scope>NUCLEOTIDE SEQUENCE [LARGE SCALE GENOMIC DNA]</scope>
</reference>
<sequence length="78" mass="8965">MVQEEAGLHSRITFYPSLEIGVSADKLRYLISCLEEKAKKLMEVTICLPKYSPFSMEYSPWIVNHIGMCGIFWKAYGD</sequence>
<keyword evidence="3" id="KW-1185">Reference proteome</keyword>
<evidence type="ECO:0000313" key="4">
    <source>
        <dbReference type="WBParaSite" id="DME_0001057701-mRNA-1"/>
    </source>
</evidence>
<protein>
    <submittedName>
        <fullName evidence="4">Glyco_transf_5 domain-containing protein</fullName>
    </submittedName>
</protein>
<name>A0A0N4URA2_DRAME</name>
<organism evidence="2 4">
    <name type="scientific">Dracunculus medinensis</name>
    <name type="common">Guinea worm</name>
    <dbReference type="NCBI Taxonomy" id="318479"/>
    <lineage>
        <taxon>Eukaryota</taxon>
        <taxon>Metazoa</taxon>
        <taxon>Ecdysozoa</taxon>
        <taxon>Nematoda</taxon>
        <taxon>Chromadorea</taxon>
        <taxon>Rhabditida</taxon>
        <taxon>Spirurina</taxon>
        <taxon>Dracunculoidea</taxon>
        <taxon>Dracunculidae</taxon>
        <taxon>Dracunculus</taxon>
    </lineage>
</organism>